<proteinExistence type="predicted"/>
<evidence type="ECO:0000313" key="2">
    <source>
        <dbReference type="WBParaSite" id="L893_g20088.t1"/>
    </source>
</evidence>
<organism evidence="1 2">
    <name type="scientific">Steinernema glaseri</name>
    <dbReference type="NCBI Taxonomy" id="37863"/>
    <lineage>
        <taxon>Eukaryota</taxon>
        <taxon>Metazoa</taxon>
        <taxon>Ecdysozoa</taxon>
        <taxon>Nematoda</taxon>
        <taxon>Chromadorea</taxon>
        <taxon>Rhabditida</taxon>
        <taxon>Tylenchina</taxon>
        <taxon>Panagrolaimomorpha</taxon>
        <taxon>Strongyloidoidea</taxon>
        <taxon>Steinernematidae</taxon>
        <taxon>Steinernema</taxon>
    </lineage>
</organism>
<accession>A0A1I7YV83</accession>
<name>A0A1I7YV83_9BILA</name>
<dbReference type="WBParaSite" id="L893_g20088.t1">
    <property type="protein sequence ID" value="L893_g20088.t1"/>
    <property type="gene ID" value="L893_g20088"/>
</dbReference>
<protein>
    <submittedName>
        <fullName evidence="2">GcrA cell cycle regulator</fullName>
    </submittedName>
</protein>
<dbReference type="AlphaFoldDB" id="A0A1I7YV83"/>
<dbReference type="Proteomes" id="UP000095287">
    <property type="component" value="Unplaced"/>
</dbReference>
<keyword evidence="1" id="KW-1185">Reference proteome</keyword>
<sequence>MIVEIYLTKQARPWIFLKISFTSLVFFNDTPFRTPRTALPLNTRSDRKLVYETGRSKCKGGIFCPEHVPHRTQYRRGLRFAAAGRSTEKRPIKEMEEMSVLTMVSL</sequence>
<evidence type="ECO:0000313" key="1">
    <source>
        <dbReference type="Proteomes" id="UP000095287"/>
    </source>
</evidence>
<reference evidence="2" key="1">
    <citation type="submission" date="2016-11" db="UniProtKB">
        <authorList>
            <consortium name="WormBaseParasite"/>
        </authorList>
    </citation>
    <scope>IDENTIFICATION</scope>
</reference>